<feature type="non-terminal residue" evidence="3">
    <location>
        <position position="157"/>
    </location>
</feature>
<reference evidence="3" key="1">
    <citation type="journal article" date="2014" name="Front. Microbiol.">
        <title>High frequency of phylogenetically diverse reductive dehalogenase-homologous genes in deep subseafloor sedimentary metagenomes.</title>
        <authorList>
            <person name="Kawai M."/>
            <person name="Futagami T."/>
            <person name="Toyoda A."/>
            <person name="Takaki Y."/>
            <person name="Nishi S."/>
            <person name="Hori S."/>
            <person name="Arai W."/>
            <person name="Tsubouchi T."/>
            <person name="Morono Y."/>
            <person name="Uchiyama I."/>
            <person name="Ito T."/>
            <person name="Fujiyama A."/>
            <person name="Inagaki F."/>
            <person name="Takami H."/>
        </authorList>
    </citation>
    <scope>NUCLEOTIDE SEQUENCE</scope>
    <source>
        <strain evidence="3">Expedition CK06-06</strain>
    </source>
</reference>
<dbReference type="EMBL" id="BARS01020914">
    <property type="protein sequence ID" value="GAG12585.1"/>
    <property type="molecule type" value="Genomic_DNA"/>
</dbReference>
<protein>
    <recommendedName>
        <fullName evidence="2">Transposase (putative) YhgA-like domain-containing protein</fullName>
    </recommendedName>
</protein>
<comment type="caution">
    <text evidence="3">The sequence shown here is derived from an EMBL/GenBank/DDBJ whole genome shotgun (WGS) entry which is preliminary data.</text>
</comment>
<gene>
    <name evidence="3" type="ORF">S01H1_33672</name>
</gene>
<evidence type="ECO:0000256" key="1">
    <source>
        <dbReference type="ARBA" id="ARBA00009787"/>
    </source>
</evidence>
<feature type="domain" description="Transposase (putative) YhgA-like" evidence="2">
    <location>
        <begin position="7"/>
        <end position="153"/>
    </location>
</feature>
<dbReference type="PANTHER" id="PTHR34611">
    <property type="match status" value="1"/>
</dbReference>
<sequence>MKKELYKPHDNFFRAVFTQEDSARDLLLSVLPQETLRLLDLRSIKVEDTTLIDNKLSERHSDLLIRTSLRGVPVLIYILVEHKSYPDRWTLFQLLKYMIRIWERERSQHGKRKTLTSIIPVIFYHGTRRWRLPLNFSSYFVPEDRLEPYIPEFHPVM</sequence>
<accession>X0V3A3</accession>
<dbReference type="InterPro" id="IPR006842">
    <property type="entry name" value="Transposase_31"/>
</dbReference>
<evidence type="ECO:0000313" key="3">
    <source>
        <dbReference type="EMBL" id="GAG12585.1"/>
    </source>
</evidence>
<organism evidence="3">
    <name type="scientific">marine sediment metagenome</name>
    <dbReference type="NCBI Taxonomy" id="412755"/>
    <lineage>
        <taxon>unclassified sequences</taxon>
        <taxon>metagenomes</taxon>
        <taxon>ecological metagenomes</taxon>
    </lineage>
</organism>
<dbReference type="InterPro" id="IPR051699">
    <property type="entry name" value="Rpn/YhgA-like_nuclease"/>
</dbReference>
<dbReference type="NCBIfam" id="TIGR01784">
    <property type="entry name" value="T_den_put_tspse"/>
    <property type="match status" value="1"/>
</dbReference>
<dbReference type="PANTHER" id="PTHR34611:SF2">
    <property type="entry name" value="INACTIVE RECOMBINATION-PROMOTING NUCLEASE-LIKE PROTEIN RPNE-RELATED"/>
    <property type="match status" value="1"/>
</dbReference>
<dbReference type="GO" id="GO:1990238">
    <property type="term" value="F:double-stranded DNA endonuclease activity"/>
    <property type="evidence" value="ECO:0007669"/>
    <property type="project" value="TreeGrafter"/>
</dbReference>
<dbReference type="AlphaFoldDB" id="X0V3A3"/>
<evidence type="ECO:0000259" key="2">
    <source>
        <dbReference type="Pfam" id="PF04754"/>
    </source>
</evidence>
<name>X0V3A3_9ZZZZ</name>
<dbReference type="InterPro" id="IPR010106">
    <property type="entry name" value="RpnA"/>
</dbReference>
<dbReference type="GO" id="GO:0006310">
    <property type="term" value="P:DNA recombination"/>
    <property type="evidence" value="ECO:0007669"/>
    <property type="project" value="TreeGrafter"/>
</dbReference>
<comment type="similarity">
    <text evidence="1">Belongs to the Rpn/YhgA-like nuclease family.</text>
</comment>
<dbReference type="Pfam" id="PF04754">
    <property type="entry name" value="Transposase_31"/>
    <property type="match status" value="1"/>
</dbReference>
<proteinExistence type="inferred from homology"/>